<evidence type="ECO:0000313" key="6">
    <source>
        <dbReference type="EMBL" id="RIA56657.1"/>
    </source>
</evidence>
<feature type="transmembrane region" description="Helical" evidence="5">
    <location>
        <begin position="94"/>
        <end position="112"/>
    </location>
</feature>
<feature type="transmembrane region" description="Helical" evidence="5">
    <location>
        <begin position="221"/>
        <end position="244"/>
    </location>
</feature>
<feature type="transmembrane region" description="Helical" evidence="5">
    <location>
        <begin position="187"/>
        <end position="209"/>
    </location>
</feature>
<evidence type="ECO:0000313" key="7">
    <source>
        <dbReference type="Proteomes" id="UP000266273"/>
    </source>
</evidence>
<evidence type="ECO:0000256" key="4">
    <source>
        <dbReference type="ARBA" id="ARBA00023136"/>
    </source>
</evidence>
<keyword evidence="5" id="KW-1003">Cell membrane</keyword>
<feature type="transmembrane region" description="Helical" evidence="5">
    <location>
        <begin position="256"/>
        <end position="277"/>
    </location>
</feature>
<dbReference type="Pfam" id="PF01925">
    <property type="entry name" value="TauE"/>
    <property type="match status" value="1"/>
</dbReference>
<reference evidence="6 7" key="1">
    <citation type="submission" date="2018-08" db="EMBL/GenBank/DDBJ databases">
        <title>Genomic Encyclopedia of Archaeal and Bacterial Type Strains, Phase II (KMG-II): from individual species to whole genera.</title>
        <authorList>
            <person name="Goeker M."/>
        </authorList>
    </citation>
    <scope>NUCLEOTIDE SEQUENCE [LARGE SCALE GENOMIC DNA]</scope>
    <source>
        <strain evidence="6 7">DSM 5002</strain>
    </source>
</reference>
<dbReference type="AlphaFoldDB" id="A0A397QAZ5"/>
<feature type="transmembrane region" description="Helical" evidence="5">
    <location>
        <begin position="12"/>
        <end position="44"/>
    </location>
</feature>
<gene>
    <name evidence="6" type="ORF">BXY53_1763</name>
</gene>
<keyword evidence="2 5" id="KW-0812">Transmembrane</keyword>
<protein>
    <recommendedName>
        <fullName evidence="5">Probable membrane transporter protein</fullName>
    </recommendedName>
</protein>
<dbReference type="OrthoDB" id="457670at2"/>
<keyword evidence="3 5" id="KW-1133">Transmembrane helix</keyword>
<dbReference type="GO" id="GO:0005886">
    <property type="term" value="C:plasma membrane"/>
    <property type="evidence" value="ECO:0007669"/>
    <property type="project" value="UniProtKB-SubCell"/>
</dbReference>
<dbReference type="PANTHER" id="PTHR43483">
    <property type="entry name" value="MEMBRANE TRANSPORTER PROTEIN HI_0806-RELATED"/>
    <property type="match status" value="1"/>
</dbReference>
<keyword evidence="7" id="KW-1185">Reference proteome</keyword>
<feature type="transmembrane region" description="Helical" evidence="5">
    <location>
        <begin position="119"/>
        <end position="134"/>
    </location>
</feature>
<sequence>MEISLPWGELAWLIAALLAGGLLMGFLAGLFGIGGGGILVPILYEVFNILDVPLEVRMHLAVGTSLAVIIPTSIRSVQSHYKRGAVDMDVLRRVGPPVLAGVLTGIVVASFVQAAVLKVVYILTTSLMALNLYFGRGRWNLGTEMPGKAVDRAVGWLIGTVSALMGIGGGVQLTTYMTLYGRKIHQAVATGAGLGPIIAIPGALGYVWAGWDQASLLPPGSLGYVSLLGFAIIGPVSVYAAPIGVRVAHGLSRRKLEVAFAIFLTLMSIRFLISLFFQV</sequence>
<dbReference type="Proteomes" id="UP000266273">
    <property type="component" value="Unassembled WGS sequence"/>
</dbReference>
<evidence type="ECO:0000256" key="2">
    <source>
        <dbReference type="ARBA" id="ARBA00022692"/>
    </source>
</evidence>
<proteinExistence type="inferred from homology"/>
<feature type="transmembrane region" description="Helical" evidence="5">
    <location>
        <begin position="56"/>
        <end position="74"/>
    </location>
</feature>
<dbReference type="EMBL" id="QXDF01000001">
    <property type="protein sequence ID" value="RIA56657.1"/>
    <property type="molecule type" value="Genomic_DNA"/>
</dbReference>
<comment type="subcellular location">
    <subcellularLocation>
        <location evidence="5">Cell membrane</location>
        <topology evidence="5">Multi-pass membrane protein</topology>
    </subcellularLocation>
    <subcellularLocation>
        <location evidence="1">Membrane</location>
        <topology evidence="1">Multi-pass membrane protein</topology>
    </subcellularLocation>
</comment>
<dbReference type="PANTHER" id="PTHR43483:SF3">
    <property type="entry name" value="MEMBRANE TRANSPORTER PROTEIN HI_0806-RELATED"/>
    <property type="match status" value="1"/>
</dbReference>
<evidence type="ECO:0000256" key="1">
    <source>
        <dbReference type="ARBA" id="ARBA00004141"/>
    </source>
</evidence>
<evidence type="ECO:0000256" key="3">
    <source>
        <dbReference type="ARBA" id="ARBA00022989"/>
    </source>
</evidence>
<dbReference type="RefSeq" id="WP_119061428.1">
    <property type="nucleotide sequence ID" value="NZ_QXDF01000001.1"/>
</dbReference>
<accession>A0A397QAZ5</accession>
<name>A0A397QAZ5_9HYPH</name>
<organism evidence="6 7">
    <name type="scientific">Dichotomicrobium thermohalophilum</name>
    <dbReference type="NCBI Taxonomy" id="933063"/>
    <lineage>
        <taxon>Bacteria</taxon>
        <taxon>Pseudomonadati</taxon>
        <taxon>Pseudomonadota</taxon>
        <taxon>Alphaproteobacteria</taxon>
        <taxon>Hyphomicrobiales</taxon>
        <taxon>Hyphomicrobiaceae</taxon>
        <taxon>Dichotomicrobium</taxon>
    </lineage>
</organism>
<evidence type="ECO:0000256" key="5">
    <source>
        <dbReference type="RuleBase" id="RU363041"/>
    </source>
</evidence>
<comment type="similarity">
    <text evidence="5">Belongs to the 4-toluene sulfonate uptake permease (TSUP) (TC 2.A.102) family.</text>
</comment>
<dbReference type="InterPro" id="IPR002781">
    <property type="entry name" value="TM_pro_TauE-like"/>
</dbReference>
<comment type="caution">
    <text evidence="6">The sequence shown here is derived from an EMBL/GenBank/DDBJ whole genome shotgun (WGS) entry which is preliminary data.</text>
</comment>
<keyword evidence="4 5" id="KW-0472">Membrane</keyword>
<feature type="transmembrane region" description="Helical" evidence="5">
    <location>
        <begin position="154"/>
        <end position="175"/>
    </location>
</feature>